<reference evidence="8" key="1">
    <citation type="submission" date="2023-07" db="EMBL/GenBank/DDBJ databases">
        <title>Gilvimarinus algae sp. nov., isolated from the surface of Kelp.</title>
        <authorList>
            <person name="Sun Y.Y."/>
            <person name="Gong Y."/>
            <person name="Du Z.J."/>
        </authorList>
    </citation>
    <scope>NUCLEOTIDE SEQUENCE</scope>
    <source>
        <strain evidence="8">SDUM040014</strain>
    </source>
</reference>
<dbReference type="PANTHER" id="PTHR43289">
    <property type="entry name" value="MITOGEN-ACTIVATED PROTEIN KINASE KINASE KINASE 20-RELATED"/>
    <property type="match status" value="1"/>
</dbReference>
<dbReference type="Pfam" id="PF00069">
    <property type="entry name" value="Pkinase"/>
    <property type="match status" value="1"/>
</dbReference>
<sequence>MSSEKDKTVISDGPHTAVGPATQRIGHYEVVAELGRGGMGTVYRGYEPSLNRYVAIKVLAPHLADDVSLVGRFSREAKSVAALNHPNVVHIYYTGEHEGLPYFVMECIEGETLADLVRAQGSLTPRAAAGFLLQAAQGLAAAHDRGIIHRDVKPSNLMVDAAGTLKITDFGIALARDIGDKLTTTGQFVGTTGYVSPEVFQGRTVDSRSDIFSLGVVLFEMLAGVKPFDDDSPMGLMLKVVEKPAPDVCELNPTVDAPLQQILQRMIEKSPDERYQTCHELAADLKRYLAGEPLAAQASTAAPASAAPAPERSRRLWPVALVLLLIGAGASAYWWRAPLLALAGGETADSAPSLEVSDTEAPDIKAPDIEPPDTEASGVEAPGARQETTAGGDPSPIAADPAMPAPSQALFANEPGAAAPEDRLPVPVDEPGSGPQIPESAGPGATADIGTPKPLKASMSKSLTAAPVLAKATSPAAVPVADAPLSGAVIAVRGDPALAGAVDQLLNQAMRDEALTVIDPAFVAGAGDELQARQPDIARLRSGLMQAGGRYLVIATAEPTDAAPLDYFGQRDTLYTAQLELTGYDLVQGSLLGRWSEQVQYTNLNARDKAELAAAPMIRSLMERLAEP</sequence>
<evidence type="ECO:0000256" key="2">
    <source>
        <dbReference type="ARBA" id="ARBA00022741"/>
    </source>
</evidence>
<dbReference type="GO" id="GO:0016301">
    <property type="term" value="F:kinase activity"/>
    <property type="evidence" value="ECO:0007669"/>
    <property type="project" value="UniProtKB-KW"/>
</dbReference>
<proteinExistence type="predicted"/>
<dbReference type="Gene3D" id="1.10.510.10">
    <property type="entry name" value="Transferase(Phosphotransferase) domain 1"/>
    <property type="match status" value="1"/>
</dbReference>
<dbReference type="EMBL" id="JAULRT010000062">
    <property type="protein sequence ID" value="MDO3383782.1"/>
    <property type="molecule type" value="Genomic_DNA"/>
</dbReference>
<evidence type="ECO:0000256" key="6">
    <source>
        <dbReference type="SAM" id="MobiDB-lite"/>
    </source>
</evidence>
<keyword evidence="9" id="KW-1185">Reference proteome</keyword>
<dbReference type="InterPro" id="IPR000719">
    <property type="entry name" value="Prot_kinase_dom"/>
</dbReference>
<feature type="region of interest" description="Disordered" evidence="6">
    <location>
        <begin position="418"/>
        <end position="458"/>
    </location>
</feature>
<gene>
    <name evidence="8" type="ORF">QWI16_16485</name>
</gene>
<feature type="domain" description="Protein kinase" evidence="7">
    <location>
        <begin position="28"/>
        <end position="289"/>
    </location>
</feature>
<keyword evidence="1" id="KW-0808">Transferase</keyword>
<evidence type="ECO:0000313" key="8">
    <source>
        <dbReference type="EMBL" id="MDO3383782.1"/>
    </source>
</evidence>
<feature type="region of interest" description="Disordered" evidence="6">
    <location>
        <begin position="1"/>
        <end position="20"/>
    </location>
</feature>
<evidence type="ECO:0000256" key="4">
    <source>
        <dbReference type="ARBA" id="ARBA00022840"/>
    </source>
</evidence>
<feature type="binding site" evidence="5">
    <location>
        <position position="57"/>
    </location>
    <ligand>
        <name>ATP</name>
        <dbReference type="ChEBI" id="CHEBI:30616"/>
    </ligand>
</feature>
<dbReference type="CDD" id="cd14014">
    <property type="entry name" value="STKc_PknB_like"/>
    <property type="match status" value="1"/>
</dbReference>
<keyword evidence="4 5" id="KW-0067">ATP-binding</keyword>
<protein>
    <submittedName>
        <fullName evidence="8">Protein kinase</fullName>
    </submittedName>
</protein>
<dbReference type="RefSeq" id="WP_302714795.1">
    <property type="nucleotide sequence ID" value="NZ_JAULRT010000062.1"/>
</dbReference>
<evidence type="ECO:0000256" key="5">
    <source>
        <dbReference type="PROSITE-ProRule" id="PRU10141"/>
    </source>
</evidence>
<organism evidence="8 9">
    <name type="scientific">Gilvimarinus algae</name>
    <dbReference type="NCBI Taxonomy" id="3058037"/>
    <lineage>
        <taxon>Bacteria</taxon>
        <taxon>Pseudomonadati</taxon>
        <taxon>Pseudomonadota</taxon>
        <taxon>Gammaproteobacteria</taxon>
        <taxon>Cellvibrionales</taxon>
        <taxon>Cellvibrionaceae</taxon>
        <taxon>Gilvimarinus</taxon>
    </lineage>
</organism>
<evidence type="ECO:0000259" key="7">
    <source>
        <dbReference type="PROSITE" id="PS50011"/>
    </source>
</evidence>
<dbReference type="Proteomes" id="UP001168380">
    <property type="component" value="Unassembled WGS sequence"/>
</dbReference>
<keyword evidence="3 8" id="KW-0418">Kinase</keyword>
<dbReference type="SUPFAM" id="SSF56112">
    <property type="entry name" value="Protein kinase-like (PK-like)"/>
    <property type="match status" value="1"/>
</dbReference>
<dbReference type="PROSITE" id="PS00108">
    <property type="entry name" value="PROTEIN_KINASE_ST"/>
    <property type="match status" value="1"/>
</dbReference>
<dbReference type="PROSITE" id="PS00107">
    <property type="entry name" value="PROTEIN_KINASE_ATP"/>
    <property type="match status" value="1"/>
</dbReference>
<evidence type="ECO:0000256" key="1">
    <source>
        <dbReference type="ARBA" id="ARBA00022679"/>
    </source>
</evidence>
<accession>A0ABT8TI68</accession>
<evidence type="ECO:0000256" key="3">
    <source>
        <dbReference type="ARBA" id="ARBA00022777"/>
    </source>
</evidence>
<evidence type="ECO:0000313" key="9">
    <source>
        <dbReference type="Proteomes" id="UP001168380"/>
    </source>
</evidence>
<dbReference type="InterPro" id="IPR017441">
    <property type="entry name" value="Protein_kinase_ATP_BS"/>
</dbReference>
<dbReference type="SMART" id="SM00220">
    <property type="entry name" value="S_TKc"/>
    <property type="match status" value="1"/>
</dbReference>
<dbReference type="PANTHER" id="PTHR43289:SF6">
    <property type="entry name" value="SERINE_THREONINE-PROTEIN KINASE NEKL-3"/>
    <property type="match status" value="1"/>
</dbReference>
<dbReference type="Gene3D" id="3.30.200.20">
    <property type="entry name" value="Phosphorylase Kinase, domain 1"/>
    <property type="match status" value="1"/>
</dbReference>
<name>A0ABT8TI68_9GAMM</name>
<feature type="region of interest" description="Disordered" evidence="6">
    <location>
        <begin position="349"/>
        <end position="403"/>
    </location>
</feature>
<keyword evidence="2 5" id="KW-0547">Nucleotide-binding</keyword>
<dbReference type="InterPro" id="IPR011009">
    <property type="entry name" value="Kinase-like_dom_sf"/>
</dbReference>
<comment type="caution">
    <text evidence="8">The sequence shown here is derived from an EMBL/GenBank/DDBJ whole genome shotgun (WGS) entry which is preliminary data.</text>
</comment>
<dbReference type="InterPro" id="IPR008271">
    <property type="entry name" value="Ser/Thr_kinase_AS"/>
</dbReference>
<dbReference type="PROSITE" id="PS50011">
    <property type="entry name" value="PROTEIN_KINASE_DOM"/>
    <property type="match status" value="1"/>
</dbReference>